<reference evidence="12" key="1">
    <citation type="journal article" date="2023" name="Mol. Biol. Evol.">
        <title>Third-Generation Sequencing Reveals the Adaptive Role of the Epigenome in Three Deep-Sea Polychaetes.</title>
        <authorList>
            <person name="Perez M."/>
            <person name="Aroh O."/>
            <person name="Sun Y."/>
            <person name="Lan Y."/>
            <person name="Juniper S.K."/>
            <person name="Young C.R."/>
            <person name="Angers B."/>
            <person name="Qian P.Y."/>
        </authorList>
    </citation>
    <scope>NUCLEOTIDE SEQUENCE</scope>
    <source>
        <strain evidence="12">R07B-5</strain>
    </source>
</reference>
<keyword evidence="4 9" id="KW-0812">Transmembrane</keyword>
<evidence type="ECO:0000256" key="4">
    <source>
        <dbReference type="ARBA" id="ARBA00022692"/>
    </source>
</evidence>
<comment type="similarity">
    <text evidence="2 10">Belongs to the mitochondrial carrier (TC 2.A.29) family.</text>
</comment>
<keyword evidence="7" id="KW-0496">Mitochondrion</keyword>
<comment type="caution">
    <text evidence="12">The sequence shown here is derived from an EMBL/GenBank/DDBJ whole genome shotgun (WGS) entry which is preliminary data.</text>
</comment>
<keyword evidence="6 11" id="KW-1133">Transmembrane helix</keyword>
<keyword evidence="5" id="KW-0677">Repeat</keyword>
<dbReference type="InterPro" id="IPR023395">
    <property type="entry name" value="MCP_dom_sf"/>
</dbReference>
<keyword evidence="13" id="KW-1185">Reference proteome</keyword>
<protein>
    <recommendedName>
        <fullName evidence="14">Mitochondrial carrier protein</fullName>
    </recommendedName>
</protein>
<dbReference type="SUPFAM" id="SSF103506">
    <property type="entry name" value="Mitochondrial carrier"/>
    <property type="match status" value="1"/>
</dbReference>
<feature type="transmembrane region" description="Helical" evidence="11">
    <location>
        <begin position="55"/>
        <end position="76"/>
    </location>
</feature>
<dbReference type="Pfam" id="PF00153">
    <property type="entry name" value="Mito_carr"/>
    <property type="match status" value="2"/>
</dbReference>
<proteinExistence type="inferred from homology"/>
<evidence type="ECO:0000256" key="9">
    <source>
        <dbReference type="PROSITE-ProRule" id="PRU00282"/>
    </source>
</evidence>
<evidence type="ECO:0000256" key="2">
    <source>
        <dbReference type="ARBA" id="ARBA00006375"/>
    </source>
</evidence>
<evidence type="ECO:0000256" key="3">
    <source>
        <dbReference type="ARBA" id="ARBA00022448"/>
    </source>
</evidence>
<comment type="subcellular location">
    <subcellularLocation>
        <location evidence="1">Mitochondrion membrane</location>
        <topology evidence="1">Multi-pass membrane protein</topology>
    </subcellularLocation>
</comment>
<dbReference type="Proteomes" id="UP001209878">
    <property type="component" value="Unassembled WGS sequence"/>
</dbReference>
<dbReference type="GO" id="GO:0022857">
    <property type="term" value="F:transmembrane transporter activity"/>
    <property type="evidence" value="ECO:0007669"/>
    <property type="project" value="TreeGrafter"/>
</dbReference>
<evidence type="ECO:0000256" key="10">
    <source>
        <dbReference type="RuleBase" id="RU000488"/>
    </source>
</evidence>
<evidence type="ECO:0000256" key="1">
    <source>
        <dbReference type="ARBA" id="ARBA00004225"/>
    </source>
</evidence>
<dbReference type="PROSITE" id="PS50920">
    <property type="entry name" value="SOLCAR"/>
    <property type="match status" value="2"/>
</dbReference>
<dbReference type="PANTHER" id="PTHR45624:SF10">
    <property type="entry name" value="SLC (SOLUTE CARRIER) HOMOLOG"/>
    <property type="match status" value="1"/>
</dbReference>
<feature type="transmembrane region" description="Helical" evidence="11">
    <location>
        <begin position="12"/>
        <end position="35"/>
    </location>
</feature>
<evidence type="ECO:0000313" key="12">
    <source>
        <dbReference type="EMBL" id="KAK2184946.1"/>
    </source>
</evidence>
<name>A0AAD9NYU6_RIDPI</name>
<evidence type="ECO:0000256" key="11">
    <source>
        <dbReference type="SAM" id="Phobius"/>
    </source>
</evidence>
<dbReference type="InterPro" id="IPR018108">
    <property type="entry name" value="MCP_transmembrane"/>
</dbReference>
<organism evidence="12 13">
    <name type="scientific">Ridgeia piscesae</name>
    <name type="common">Tubeworm</name>
    <dbReference type="NCBI Taxonomy" id="27915"/>
    <lineage>
        <taxon>Eukaryota</taxon>
        <taxon>Metazoa</taxon>
        <taxon>Spiralia</taxon>
        <taxon>Lophotrochozoa</taxon>
        <taxon>Annelida</taxon>
        <taxon>Polychaeta</taxon>
        <taxon>Sedentaria</taxon>
        <taxon>Canalipalpata</taxon>
        <taxon>Sabellida</taxon>
        <taxon>Siboglinidae</taxon>
        <taxon>Ridgeia</taxon>
    </lineage>
</organism>
<dbReference type="AlphaFoldDB" id="A0AAD9NYU6"/>
<keyword evidence="8 9" id="KW-0472">Membrane</keyword>
<dbReference type="EMBL" id="JAODUO010000248">
    <property type="protein sequence ID" value="KAK2184946.1"/>
    <property type="molecule type" value="Genomic_DNA"/>
</dbReference>
<gene>
    <name evidence="12" type="ORF">NP493_242g01025</name>
</gene>
<evidence type="ECO:0000256" key="7">
    <source>
        <dbReference type="ARBA" id="ARBA00023128"/>
    </source>
</evidence>
<accession>A0AAD9NYU6</accession>
<sequence>MRHISTHGWSHGFFRGLGFPFMSYGVVNSIFFGVYGNTLKALTGGDKAKATYSDIYWAGCVGGAAQLVVGCPVEVIKVILQAQLPNGTVHPAGAATYFRGPVDSICAVYRHGGISAFYRGFGVYAVRDINAASIYFLVYEWLYRQLVLQHLTDTHGVVASFVAGGFAGMLSWLPVLPFDVVKSRMQADFSRGTYDSVWHCVGHTYTTGGMPAFFAGIGVTMVRAFLVNAVTFVVYARTLDLLG</sequence>
<keyword evidence="3 10" id="KW-0813">Transport</keyword>
<dbReference type="PANTHER" id="PTHR45624">
    <property type="entry name" value="MITOCHONDRIAL BASIC AMINO ACIDS TRANSPORTER-RELATED"/>
    <property type="match status" value="1"/>
</dbReference>
<evidence type="ECO:0000256" key="5">
    <source>
        <dbReference type="ARBA" id="ARBA00022737"/>
    </source>
</evidence>
<feature type="transmembrane region" description="Helical" evidence="11">
    <location>
        <begin position="154"/>
        <end position="175"/>
    </location>
</feature>
<dbReference type="GO" id="GO:0031966">
    <property type="term" value="C:mitochondrial membrane"/>
    <property type="evidence" value="ECO:0007669"/>
    <property type="project" value="UniProtKB-SubCell"/>
</dbReference>
<feature type="transmembrane region" description="Helical" evidence="11">
    <location>
        <begin position="212"/>
        <end position="236"/>
    </location>
</feature>
<feature type="repeat" description="Solcar" evidence="9">
    <location>
        <begin position="155"/>
        <end position="241"/>
    </location>
</feature>
<dbReference type="Gene3D" id="1.50.40.10">
    <property type="entry name" value="Mitochondrial carrier domain"/>
    <property type="match status" value="1"/>
</dbReference>
<evidence type="ECO:0000256" key="8">
    <source>
        <dbReference type="ARBA" id="ARBA00023136"/>
    </source>
</evidence>
<dbReference type="InterPro" id="IPR050567">
    <property type="entry name" value="Mitochondrial_Carrier"/>
</dbReference>
<evidence type="ECO:0000313" key="13">
    <source>
        <dbReference type="Proteomes" id="UP001209878"/>
    </source>
</evidence>
<evidence type="ECO:0008006" key="14">
    <source>
        <dbReference type="Google" id="ProtNLM"/>
    </source>
</evidence>
<evidence type="ECO:0000256" key="6">
    <source>
        <dbReference type="ARBA" id="ARBA00022989"/>
    </source>
</evidence>
<feature type="repeat" description="Solcar" evidence="9">
    <location>
        <begin position="50"/>
        <end position="145"/>
    </location>
</feature>